<accession>B9N913</accession>
<proteinExistence type="predicted"/>
<evidence type="ECO:0008006" key="3">
    <source>
        <dbReference type="Google" id="ProtNLM"/>
    </source>
</evidence>
<reference evidence="1 2" key="1">
    <citation type="journal article" date="2006" name="Science">
        <title>The genome of black cottonwood, Populus trichocarpa (Torr. &amp; Gray).</title>
        <authorList>
            <person name="Tuskan G.A."/>
            <person name="Difazio S."/>
            <person name="Jansson S."/>
            <person name="Bohlmann J."/>
            <person name="Grigoriev I."/>
            <person name="Hellsten U."/>
            <person name="Putnam N."/>
            <person name="Ralph S."/>
            <person name="Rombauts S."/>
            <person name="Salamov A."/>
            <person name="Schein J."/>
            <person name="Sterck L."/>
            <person name="Aerts A."/>
            <person name="Bhalerao R.R."/>
            <person name="Bhalerao R.P."/>
            <person name="Blaudez D."/>
            <person name="Boerjan W."/>
            <person name="Brun A."/>
            <person name="Brunner A."/>
            <person name="Busov V."/>
            <person name="Campbell M."/>
            <person name="Carlson J."/>
            <person name="Chalot M."/>
            <person name="Chapman J."/>
            <person name="Chen G.L."/>
            <person name="Cooper D."/>
            <person name="Coutinho P.M."/>
            <person name="Couturier J."/>
            <person name="Covert S."/>
            <person name="Cronk Q."/>
            <person name="Cunningham R."/>
            <person name="Davis J."/>
            <person name="Degroeve S."/>
            <person name="Dejardin A."/>
            <person name="Depamphilis C."/>
            <person name="Detter J."/>
            <person name="Dirks B."/>
            <person name="Dubchak I."/>
            <person name="Duplessis S."/>
            <person name="Ehlting J."/>
            <person name="Ellis B."/>
            <person name="Gendler K."/>
            <person name="Goodstein D."/>
            <person name="Gribskov M."/>
            <person name="Grimwood J."/>
            <person name="Groover A."/>
            <person name="Gunter L."/>
            <person name="Hamberger B."/>
            <person name="Heinze B."/>
            <person name="Helariutta Y."/>
            <person name="Henrissat B."/>
            <person name="Holligan D."/>
            <person name="Holt R."/>
            <person name="Huang W."/>
            <person name="Islam-Faridi N."/>
            <person name="Jones S."/>
            <person name="Jones-Rhoades M."/>
            <person name="Jorgensen R."/>
            <person name="Joshi C."/>
            <person name="Kangasjarvi J."/>
            <person name="Karlsson J."/>
            <person name="Kelleher C."/>
            <person name="Kirkpatrick R."/>
            <person name="Kirst M."/>
            <person name="Kohler A."/>
            <person name="Kalluri U."/>
            <person name="Larimer F."/>
            <person name="Leebens-Mack J."/>
            <person name="Leple J.C."/>
            <person name="Locascio P."/>
            <person name="Lou Y."/>
            <person name="Lucas S."/>
            <person name="Martin F."/>
            <person name="Montanini B."/>
            <person name="Napoli C."/>
            <person name="Nelson D.R."/>
            <person name="Nelson C."/>
            <person name="Nieminen K."/>
            <person name="Nilsson O."/>
            <person name="Pereda V."/>
            <person name="Peter G."/>
            <person name="Philippe R."/>
            <person name="Pilate G."/>
            <person name="Poliakov A."/>
            <person name="Razumovskaya J."/>
            <person name="Richardson P."/>
            <person name="Rinaldi C."/>
            <person name="Ritland K."/>
            <person name="Rouze P."/>
            <person name="Ryaboy D."/>
            <person name="Schmutz J."/>
            <person name="Schrader J."/>
            <person name="Segerman B."/>
            <person name="Shin H."/>
            <person name="Siddiqui A."/>
            <person name="Sterky F."/>
            <person name="Terry A."/>
            <person name="Tsai C.J."/>
            <person name="Uberbacher E."/>
            <person name="Unneberg P."/>
            <person name="Vahala J."/>
            <person name="Wall K."/>
            <person name="Wessler S."/>
            <person name="Yang G."/>
            <person name="Yin T."/>
            <person name="Douglas C."/>
            <person name="Marra M."/>
            <person name="Sandberg G."/>
            <person name="Van de Peer Y."/>
            <person name="Rokhsar D."/>
        </authorList>
    </citation>
    <scope>NUCLEOTIDE SEQUENCE [LARGE SCALE GENOMIC DNA]</scope>
    <source>
        <strain evidence="2">cv. Nisqually</strain>
    </source>
</reference>
<dbReference type="InParanoid" id="B9N913"/>
<sequence>MEVFIAERVNLFIHNKVIDETAIKRIISRFIHHFGITYTSHILDQVKTPVTFFF</sequence>
<dbReference type="HOGENOM" id="CLU_3053935_0_0_1"/>
<keyword evidence="2" id="KW-1185">Reference proteome</keyword>
<organism evidence="1 2">
    <name type="scientific">Populus trichocarpa</name>
    <name type="common">Western balsam poplar</name>
    <name type="synonym">Populus balsamifera subsp. trichocarpa</name>
    <dbReference type="NCBI Taxonomy" id="3694"/>
    <lineage>
        <taxon>Eukaryota</taxon>
        <taxon>Viridiplantae</taxon>
        <taxon>Streptophyta</taxon>
        <taxon>Embryophyta</taxon>
        <taxon>Tracheophyta</taxon>
        <taxon>Spermatophyta</taxon>
        <taxon>Magnoliopsida</taxon>
        <taxon>eudicotyledons</taxon>
        <taxon>Gunneridae</taxon>
        <taxon>Pentapetalae</taxon>
        <taxon>rosids</taxon>
        <taxon>fabids</taxon>
        <taxon>Malpighiales</taxon>
        <taxon>Salicaceae</taxon>
        <taxon>Saliceae</taxon>
        <taxon>Populus</taxon>
    </lineage>
</organism>
<dbReference type="STRING" id="3694.B9N913"/>
<dbReference type="Proteomes" id="UP000006729">
    <property type="component" value="Chromosome 7"/>
</dbReference>
<name>B9N913_POPTR</name>
<protein>
    <recommendedName>
        <fullName evidence="3">DNA-directed RNA polymerase</fullName>
    </recommendedName>
</protein>
<evidence type="ECO:0000313" key="2">
    <source>
        <dbReference type="Proteomes" id="UP000006729"/>
    </source>
</evidence>
<dbReference type="PANTHER" id="PTHR48443">
    <property type="entry name" value="DNA-DIRECTED RNA POLYMERASE SUBUNIT BETA"/>
    <property type="match status" value="1"/>
</dbReference>
<evidence type="ECO:0000313" key="1">
    <source>
        <dbReference type="EMBL" id="PNT27380.1"/>
    </source>
</evidence>
<dbReference type="EMBL" id="CM009296">
    <property type="protein sequence ID" value="PNT27380.1"/>
    <property type="molecule type" value="Genomic_DNA"/>
</dbReference>
<dbReference type="PANTHER" id="PTHR48443:SF2">
    <property type="entry name" value="DNA-DIRECTED RNA POLYMERASE SUBUNIT BETA"/>
    <property type="match status" value="1"/>
</dbReference>
<gene>
    <name evidence="1" type="ORF">POPTR_007G060700</name>
</gene>
<dbReference type="AlphaFoldDB" id="B9N913"/>